<dbReference type="Proteomes" id="UP000783253">
    <property type="component" value="Unassembled WGS sequence"/>
</dbReference>
<dbReference type="Pfam" id="PF13413">
    <property type="entry name" value="HTH_25"/>
    <property type="match status" value="1"/>
</dbReference>
<dbReference type="InterPro" id="IPR010982">
    <property type="entry name" value="Lambda_DNA-bd_dom_sf"/>
</dbReference>
<keyword evidence="2" id="KW-1133">Transmembrane helix</keyword>
<keyword evidence="2" id="KW-0472">Membrane</keyword>
<sequence>MEEEIDTVEENTAPAQRAGDRLREAREAKGLELEQIAAETRINKDHLHKIEASNWSALPSRTYAIGFTRTYARTVGLDENEILDQVRAELAEGDPEAVERPAKFEPGDPARVPGRGLAWFAVLAAILLLGGVYAFYSSYFAPGIGPAPLQDPEEQVAENETPQQAATPAPQPTGGPVVFTSEMDGTWVKFYDANGTRLYEAQMNTGDSFTIPEDADGPQIWTGRPYALAITIGGREVPKLTEEDTVIRDVPVTAEALLARDEAPAAEATPAAAQPAT</sequence>
<dbReference type="SUPFAM" id="SSF47413">
    <property type="entry name" value="lambda repressor-like DNA-binding domains"/>
    <property type="match status" value="1"/>
</dbReference>
<keyword evidence="2" id="KW-0812">Transmembrane</keyword>
<dbReference type="RefSeq" id="WP_221573518.1">
    <property type="nucleotide sequence ID" value="NZ_JAIGNK010000002.1"/>
</dbReference>
<dbReference type="SMART" id="SM00530">
    <property type="entry name" value="HTH_XRE"/>
    <property type="match status" value="1"/>
</dbReference>
<dbReference type="InterPro" id="IPR001387">
    <property type="entry name" value="Cro/C1-type_HTH"/>
</dbReference>
<comment type="caution">
    <text evidence="4">The sequence shown here is derived from an EMBL/GenBank/DDBJ whole genome shotgun (WGS) entry which is preliminary data.</text>
</comment>
<feature type="domain" description="HTH cro/C1-type" evidence="3">
    <location>
        <begin position="21"/>
        <end position="78"/>
    </location>
</feature>
<feature type="region of interest" description="Disordered" evidence="1">
    <location>
        <begin position="1"/>
        <end position="20"/>
    </location>
</feature>
<dbReference type="PANTHER" id="PTHR34475:SF1">
    <property type="entry name" value="CYTOSKELETON PROTEIN RODZ"/>
    <property type="match status" value="1"/>
</dbReference>
<gene>
    <name evidence="4" type="ORF">K3152_07730</name>
</gene>
<reference evidence="4 5" key="1">
    <citation type="submission" date="2021-08" db="EMBL/GenBank/DDBJ databases">
        <title>Comparative Genomics Analysis of the Genus Qipengyuania Reveals Extensive Genetic Diversity and Metabolic Versatility, Including the Description of Fifteen Novel Species.</title>
        <authorList>
            <person name="Liu Y."/>
        </authorList>
    </citation>
    <scope>NUCLEOTIDE SEQUENCE [LARGE SCALE GENOMIC DNA]</scope>
    <source>
        <strain evidence="4 5">1NDH17</strain>
    </source>
</reference>
<dbReference type="Gene3D" id="1.10.260.40">
    <property type="entry name" value="lambda repressor-like DNA-binding domains"/>
    <property type="match status" value="1"/>
</dbReference>
<accession>A0ABS7IX48</accession>
<protein>
    <submittedName>
        <fullName evidence="4">DUF4115 domain-containing protein</fullName>
    </submittedName>
</protein>
<dbReference type="Pfam" id="PF13464">
    <property type="entry name" value="RodZ_C"/>
    <property type="match status" value="1"/>
</dbReference>
<name>A0ABS7IX48_9SPHN</name>
<feature type="region of interest" description="Disordered" evidence="1">
    <location>
        <begin position="150"/>
        <end position="175"/>
    </location>
</feature>
<dbReference type="InterPro" id="IPR025194">
    <property type="entry name" value="RodZ-like_C"/>
</dbReference>
<evidence type="ECO:0000256" key="1">
    <source>
        <dbReference type="SAM" id="MobiDB-lite"/>
    </source>
</evidence>
<feature type="transmembrane region" description="Helical" evidence="2">
    <location>
        <begin position="117"/>
        <end position="136"/>
    </location>
</feature>
<evidence type="ECO:0000313" key="5">
    <source>
        <dbReference type="Proteomes" id="UP000783253"/>
    </source>
</evidence>
<feature type="compositionally biased region" description="Low complexity" evidence="1">
    <location>
        <begin position="161"/>
        <end position="175"/>
    </location>
</feature>
<evidence type="ECO:0000259" key="3">
    <source>
        <dbReference type="SMART" id="SM00530"/>
    </source>
</evidence>
<evidence type="ECO:0000256" key="2">
    <source>
        <dbReference type="SAM" id="Phobius"/>
    </source>
</evidence>
<dbReference type="CDD" id="cd00093">
    <property type="entry name" value="HTH_XRE"/>
    <property type="match status" value="1"/>
</dbReference>
<dbReference type="InterPro" id="IPR050400">
    <property type="entry name" value="Bact_Cytoskel_RodZ"/>
</dbReference>
<proteinExistence type="predicted"/>
<keyword evidence="5" id="KW-1185">Reference proteome</keyword>
<dbReference type="PANTHER" id="PTHR34475">
    <property type="match status" value="1"/>
</dbReference>
<evidence type="ECO:0000313" key="4">
    <source>
        <dbReference type="EMBL" id="MBX7458132.1"/>
    </source>
</evidence>
<dbReference type="EMBL" id="JAIGNK010000002">
    <property type="protein sequence ID" value="MBX7458132.1"/>
    <property type="molecule type" value="Genomic_DNA"/>
</dbReference>
<organism evidence="4 5">
    <name type="scientific">Qipengyuania polymorpha</name>
    <dbReference type="NCBI Taxonomy" id="2867234"/>
    <lineage>
        <taxon>Bacteria</taxon>
        <taxon>Pseudomonadati</taxon>
        <taxon>Pseudomonadota</taxon>
        <taxon>Alphaproteobacteria</taxon>
        <taxon>Sphingomonadales</taxon>
        <taxon>Erythrobacteraceae</taxon>
        <taxon>Qipengyuania</taxon>
    </lineage>
</organism>